<evidence type="ECO:0000313" key="1">
    <source>
        <dbReference type="EMBL" id="CAH1976147.1"/>
    </source>
</evidence>
<organism evidence="1 2">
    <name type="scientific">Acanthoscelides obtectus</name>
    <name type="common">Bean weevil</name>
    <name type="synonym">Bruchus obtectus</name>
    <dbReference type="NCBI Taxonomy" id="200917"/>
    <lineage>
        <taxon>Eukaryota</taxon>
        <taxon>Metazoa</taxon>
        <taxon>Ecdysozoa</taxon>
        <taxon>Arthropoda</taxon>
        <taxon>Hexapoda</taxon>
        <taxon>Insecta</taxon>
        <taxon>Pterygota</taxon>
        <taxon>Neoptera</taxon>
        <taxon>Endopterygota</taxon>
        <taxon>Coleoptera</taxon>
        <taxon>Polyphaga</taxon>
        <taxon>Cucujiformia</taxon>
        <taxon>Chrysomeloidea</taxon>
        <taxon>Chrysomelidae</taxon>
        <taxon>Bruchinae</taxon>
        <taxon>Bruchini</taxon>
        <taxon>Acanthoscelides</taxon>
    </lineage>
</organism>
<sequence length="100" mass="11026">MNVLQAHQALCHKSSAVRSAYPPSTQYHYQADMTPLGQIGHFQETGYNAIDPSASSFAPATFSTYSRGYYTAQRNTPPTTSAYLQSNNHITGICSMFTRI</sequence>
<dbReference type="EMBL" id="CAKOFQ010006844">
    <property type="protein sequence ID" value="CAH1976147.1"/>
    <property type="molecule type" value="Genomic_DNA"/>
</dbReference>
<accession>A0A9P0KKF2</accession>
<proteinExistence type="predicted"/>
<dbReference type="Proteomes" id="UP001152888">
    <property type="component" value="Unassembled WGS sequence"/>
</dbReference>
<protein>
    <submittedName>
        <fullName evidence="1">Uncharacterized protein</fullName>
    </submittedName>
</protein>
<comment type="caution">
    <text evidence="1">The sequence shown here is derived from an EMBL/GenBank/DDBJ whole genome shotgun (WGS) entry which is preliminary data.</text>
</comment>
<gene>
    <name evidence="1" type="ORF">ACAOBT_LOCUS11989</name>
</gene>
<keyword evidence="2" id="KW-1185">Reference proteome</keyword>
<dbReference type="AlphaFoldDB" id="A0A9P0KKF2"/>
<reference evidence="1" key="1">
    <citation type="submission" date="2022-03" db="EMBL/GenBank/DDBJ databases">
        <authorList>
            <person name="Sayadi A."/>
        </authorList>
    </citation>
    <scope>NUCLEOTIDE SEQUENCE</scope>
</reference>
<evidence type="ECO:0000313" key="2">
    <source>
        <dbReference type="Proteomes" id="UP001152888"/>
    </source>
</evidence>
<name>A0A9P0KKF2_ACAOB</name>